<dbReference type="GO" id="GO:0008460">
    <property type="term" value="F:dTDP-glucose 4,6-dehydratase activity"/>
    <property type="evidence" value="ECO:0007669"/>
    <property type="project" value="UniProtKB-EC"/>
</dbReference>
<dbReference type="EC" id="4.2.1.46" evidence="4 7"/>
<evidence type="ECO:0000256" key="2">
    <source>
        <dbReference type="ARBA" id="ARBA00001911"/>
    </source>
</evidence>
<protein>
    <recommendedName>
        <fullName evidence="4 7">dTDP-glucose 4,6-dehydratase</fullName>
        <ecNumber evidence="4 7">4.2.1.46</ecNumber>
    </recommendedName>
</protein>
<dbReference type="SUPFAM" id="SSF51735">
    <property type="entry name" value="NAD(P)-binding Rossmann-fold domains"/>
    <property type="match status" value="1"/>
</dbReference>
<keyword evidence="5" id="KW-0520">NAD</keyword>
<reference evidence="9 10" key="1">
    <citation type="submission" date="2014-01" db="EMBL/GenBank/DDBJ databases">
        <title>Genome sequence determination for a cystic fibrosis isolate, Inquilinus limosus.</title>
        <authorList>
            <person name="Pino M."/>
            <person name="Di Conza J."/>
            <person name="Gutkind G."/>
        </authorList>
    </citation>
    <scope>NUCLEOTIDE SEQUENCE [LARGE SCALE GENOMIC DNA]</scope>
    <source>
        <strain evidence="9 10">MP06</strain>
    </source>
</reference>
<evidence type="ECO:0000256" key="1">
    <source>
        <dbReference type="ARBA" id="ARBA00001539"/>
    </source>
</evidence>
<sequence length="344" mass="37990">MTIFVTGGAGFIGSALVRQLVADGESVVTIDKLTYAGNLDNLAGLDATGRHRFAQADICDVDAMRALFAEHRPERVYHLAAESHVDRSIDDPLAFVRTNVMGTASLLDAALKYWRGLPAGNSFHFLHVSTDEVYGELDATGLFAETSPYQPNSPYSSSKAGSDHLARAWHRTYGLPVMVSNCSNNYGPYQYPEKLIPVVTLNALEGKPLPIYGKGENVRDWIHVDDHAAGLRAIMARGRPGETYLIGSRSERTNIDLVRQICRILDELQPAARPYESLITHVTDRPGHDARYAIDPTKAETELGWRPKHSLEQGLRDTVAWYVANRPWCERAGERSRIGLGHAA</sequence>
<organism evidence="9 10">
    <name type="scientific">Inquilinus limosus MP06</name>
    <dbReference type="NCBI Taxonomy" id="1398085"/>
    <lineage>
        <taxon>Bacteria</taxon>
        <taxon>Pseudomonadati</taxon>
        <taxon>Pseudomonadota</taxon>
        <taxon>Alphaproteobacteria</taxon>
        <taxon>Rhodospirillales</taxon>
        <taxon>Rhodospirillaceae</taxon>
        <taxon>Inquilinus</taxon>
    </lineage>
</organism>
<dbReference type="InterPro" id="IPR016040">
    <property type="entry name" value="NAD(P)-bd_dom"/>
</dbReference>
<evidence type="ECO:0000256" key="5">
    <source>
        <dbReference type="ARBA" id="ARBA00023027"/>
    </source>
</evidence>
<dbReference type="RefSeq" id="WP_034831255.1">
    <property type="nucleotide sequence ID" value="NZ_JANX01000008.1"/>
</dbReference>
<dbReference type="PROSITE" id="PS00061">
    <property type="entry name" value="ADH_SHORT"/>
    <property type="match status" value="1"/>
</dbReference>
<dbReference type="Gene3D" id="3.90.25.10">
    <property type="entry name" value="UDP-galactose 4-epimerase, domain 1"/>
    <property type="match status" value="1"/>
</dbReference>
<feature type="domain" description="NAD(P)-binding" evidence="8">
    <location>
        <begin position="4"/>
        <end position="318"/>
    </location>
</feature>
<dbReference type="GO" id="GO:0009225">
    <property type="term" value="P:nucleotide-sugar metabolic process"/>
    <property type="evidence" value="ECO:0007669"/>
    <property type="project" value="InterPro"/>
</dbReference>
<dbReference type="PANTHER" id="PTHR43000">
    <property type="entry name" value="DTDP-D-GLUCOSE 4,6-DEHYDRATASE-RELATED"/>
    <property type="match status" value="1"/>
</dbReference>
<dbReference type="InterPro" id="IPR020904">
    <property type="entry name" value="Sc_DH/Rdtase_CS"/>
</dbReference>
<evidence type="ECO:0000313" key="9">
    <source>
        <dbReference type="EMBL" id="KGM35866.1"/>
    </source>
</evidence>
<dbReference type="Gene3D" id="3.40.50.720">
    <property type="entry name" value="NAD(P)-binding Rossmann-like Domain"/>
    <property type="match status" value="1"/>
</dbReference>
<comment type="similarity">
    <text evidence="3 7">Belongs to the NAD(P)-dependent epimerase/dehydratase family. dTDP-glucose dehydratase subfamily.</text>
</comment>
<evidence type="ECO:0000256" key="4">
    <source>
        <dbReference type="ARBA" id="ARBA00011990"/>
    </source>
</evidence>
<dbReference type="CDD" id="cd05246">
    <property type="entry name" value="dTDP_GD_SDR_e"/>
    <property type="match status" value="1"/>
</dbReference>
<comment type="caution">
    <text evidence="9">The sequence shown here is derived from an EMBL/GenBank/DDBJ whole genome shotgun (WGS) entry which is preliminary data.</text>
</comment>
<keyword evidence="6 7" id="KW-0456">Lyase</keyword>
<dbReference type="Proteomes" id="UP000029995">
    <property type="component" value="Unassembled WGS sequence"/>
</dbReference>
<evidence type="ECO:0000259" key="8">
    <source>
        <dbReference type="Pfam" id="PF16363"/>
    </source>
</evidence>
<proteinExistence type="inferred from homology"/>
<comment type="cofactor">
    <cofactor evidence="2 7">
        <name>NAD(+)</name>
        <dbReference type="ChEBI" id="CHEBI:57540"/>
    </cofactor>
</comment>
<evidence type="ECO:0000313" key="10">
    <source>
        <dbReference type="Proteomes" id="UP000029995"/>
    </source>
</evidence>
<evidence type="ECO:0000256" key="3">
    <source>
        <dbReference type="ARBA" id="ARBA00008178"/>
    </source>
</evidence>
<dbReference type="OrthoDB" id="9801785at2"/>
<dbReference type="InterPro" id="IPR036291">
    <property type="entry name" value="NAD(P)-bd_dom_sf"/>
</dbReference>
<dbReference type="EMBL" id="JANX01000008">
    <property type="protein sequence ID" value="KGM35866.1"/>
    <property type="molecule type" value="Genomic_DNA"/>
</dbReference>
<dbReference type="NCBIfam" id="TIGR01181">
    <property type="entry name" value="dTDP_gluc_dehyt"/>
    <property type="match status" value="1"/>
</dbReference>
<dbReference type="InterPro" id="IPR005888">
    <property type="entry name" value="dTDP_Gluc_deHydtase"/>
</dbReference>
<dbReference type="AlphaFoldDB" id="A0A0A0DB24"/>
<dbReference type="Pfam" id="PF16363">
    <property type="entry name" value="GDP_Man_Dehyd"/>
    <property type="match status" value="1"/>
</dbReference>
<name>A0A0A0DB24_9PROT</name>
<evidence type="ECO:0000256" key="7">
    <source>
        <dbReference type="RuleBase" id="RU004473"/>
    </source>
</evidence>
<comment type="catalytic activity">
    <reaction evidence="1 7">
        <text>dTDP-alpha-D-glucose = dTDP-4-dehydro-6-deoxy-alpha-D-glucose + H2O</text>
        <dbReference type="Rhea" id="RHEA:17221"/>
        <dbReference type="ChEBI" id="CHEBI:15377"/>
        <dbReference type="ChEBI" id="CHEBI:57477"/>
        <dbReference type="ChEBI" id="CHEBI:57649"/>
        <dbReference type="EC" id="4.2.1.46"/>
    </reaction>
</comment>
<evidence type="ECO:0000256" key="6">
    <source>
        <dbReference type="ARBA" id="ARBA00023239"/>
    </source>
</evidence>
<accession>A0A0A0DB24</accession>
<gene>
    <name evidence="9" type="ORF">P409_01940</name>
</gene>